<reference evidence="10" key="1">
    <citation type="journal article" date="2023" name="Commun. Biol.">
        <title>Genome analysis of Parmales, the sister group of diatoms, reveals the evolutionary specialization of diatoms from phago-mixotrophs to photoautotrophs.</title>
        <authorList>
            <person name="Ban H."/>
            <person name="Sato S."/>
            <person name="Yoshikawa S."/>
            <person name="Yamada K."/>
            <person name="Nakamura Y."/>
            <person name="Ichinomiya M."/>
            <person name="Sato N."/>
            <person name="Blanc-Mathieu R."/>
            <person name="Endo H."/>
            <person name="Kuwata A."/>
            <person name="Ogata H."/>
        </authorList>
    </citation>
    <scope>NUCLEOTIDE SEQUENCE [LARGE SCALE GENOMIC DNA]</scope>
    <source>
        <strain evidence="10">NIES 3699</strain>
    </source>
</reference>
<name>A0A9W7FPR4_9STRA</name>
<comment type="caution">
    <text evidence="9">The sequence shown here is derived from an EMBL/GenBank/DDBJ whole genome shotgun (WGS) entry which is preliminary data.</text>
</comment>
<dbReference type="Proteomes" id="UP001165160">
    <property type="component" value="Unassembled WGS sequence"/>
</dbReference>
<dbReference type="GO" id="GO:0006508">
    <property type="term" value="P:proteolysis"/>
    <property type="evidence" value="ECO:0007669"/>
    <property type="project" value="UniProtKB-KW"/>
</dbReference>
<dbReference type="InterPro" id="IPR024079">
    <property type="entry name" value="MetalloPept_cat_dom_sf"/>
</dbReference>
<evidence type="ECO:0000313" key="10">
    <source>
        <dbReference type="Proteomes" id="UP001165160"/>
    </source>
</evidence>
<dbReference type="InterPro" id="IPR001567">
    <property type="entry name" value="Pept_M3A_M3B_dom"/>
</dbReference>
<dbReference type="InterPro" id="IPR024077">
    <property type="entry name" value="Neurolysin/TOP_dom2"/>
</dbReference>
<accession>A0A9W7FPR4</accession>
<comment type="cofactor">
    <cofactor evidence="7">
        <name>Zn(2+)</name>
        <dbReference type="ChEBI" id="CHEBI:29105"/>
    </cofactor>
    <text evidence="7">Binds 1 zinc ion.</text>
</comment>
<evidence type="ECO:0000259" key="8">
    <source>
        <dbReference type="Pfam" id="PF01432"/>
    </source>
</evidence>
<dbReference type="GO" id="GO:0046872">
    <property type="term" value="F:metal ion binding"/>
    <property type="evidence" value="ECO:0007669"/>
    <property type="project" value="UniProtKB-UniRule"/>
</dbReference>
<keyword evidence="5 7" id="KW-0862">Zinc</keyword>
<proteinExistence type="inferred from homology"/>
<dbReference type="InterPro" id="IPR024080">
    <property type="entry name" value="Neurolysin/TOP_N"/>
</dbReference>
<dbReference type="InterPro" id="IPR045090">
    <property type="entry name" value="Pept_M3A_M3B"/>
</dbReference>
<dbReference type="SUPFAM" id="SSF55486">
    <property type="entry name" value="Metalloproteases ('zincins'), catalytic domain"/>
    <property type="match status" value="1"/>
</dbReference>
<evidence type="ECO:0000313" key="9">
    <source>
        <dbReference type="EMBL" id="GMI15841.1"/>
    </source>
</evidence>
<dbReference type="PANTHER" id="PTHR11804:SF84">
    <property type="entry name" value="SACCHAROLYSIN"/>
    <property type="match status" value="1"/>
</dbReference>
<evidence type="ECO:0000256" key="3">
    <source>
        <dbReference type="ARBA" id="ARBA00022723"/>
    </source>
</evidence>
<evidence type="ECO:0000256" key="6">
    <source>
        <dbReference type="ARBA" id="ARBA00023049"/>
    </source>
</evidence>
<dbReference type="Gene3D" id="3.40.390.10">
    <property type="entry name" value="Collagenase (Catalytic Domain)"/>
    <property type="match status" value="1"/>
</dbReference>
<keyword evidence="10" id="KW-1185">Reference proteome</keyword>
<dbReference type="AlphaFoldDB" id="A0A9W7FPR4"/>
<organism evidence="9 10">
    <name type="scientific">Triparma verrucosa</name>
    <dbReference type="NCBI Taxonomy" id="1606542"/>
    <lineage>
        <taxon>Eukaryota</taxon>
        <taxon>Sar</taxon>
        <taxon>Stramenopiles</taxon>
        <taxon>Ochrophyta</taxon>
        <taxon>Bolidophyceae</taxon>
        <taxon>Parmales</taxon>
        <taxon>Triparmaceae</taxon>
        <taxon>Triparma</taxon>
    </lineage>
</organism>
<dbReference type="EMBL" id="BRXX01000534">
    <property type="protein sequence ID" value="GMI15841.1"/>
    <property type="molecule type" value="Genomic_DNA"/>
</dbReference>
<dbReference type="GO" id="GO:0006518">
    <property type="term" value="P:peptide metabolic process"/>
    <property type="evidence" value="ECO:0007669"/>
    <property type="project" value="TreeGrafter"/>
</dbReference>
<feature type="domain" description="Peptidase M3A/M3B catalytic" evidence="8">
    <location>
        <begin position="257"/>
        <end position="703"/>
    </location>
</feature>
<dbReference type="GO" id="GO:0004222">
    <property type="term" value="F:metalloendopeptidase activity"/>
    <property type="evidence" value="ECO:0007669"/>
    <property type="project" value="InterPro"/>
</dbReference>
<dbReference type="Gene3D" id="1.20.1050.40">
    <property type="entry name" value="Endopeptidase. Chain P, domain 1"/>
    <property type="match status" value="1"/>
</dbReference>
<keyword evidence="4 7" id="KW-0378">Hydrolase</keyword>
<keyword evidence="3 7" id="KW-0479">Metal-binding</keyword>
<gene>
    <name evidence="9" type="ORF">TrVE_jg5649</name>
</gene>
<comment type="similarity">
    <text evidence="1 7">Belongs to the peptidase M3 family.</text>
</comment>
<sequence length="707" mass="78757">MPSGADCPCCLERNANLSAFTFLPANLRPEACTLCVLPTAPPLDAEMLPPFVWPTTVGEIEAAVKEVEAASLKMLDEVASVNPSDATFETVIEPLMASPHFKTNPLICQSKFLQHCSTDARLRKAAEKAGIAFASLKSRGKTRKDVYDVVKAYSDTAEAKALDEFKSHFINSIVASFEASGLGLSPSDQKTLQDLKDKDTAICNEYKKNLSEDKTKLFFDPSELTGMDATWIADRKQDDGKVKVTLKYPDIIPINSNCSVENTRKAVLLAREVSAFKNNLDLVAEGIQLRKQIAELLGYETFSAYAVSSRMSGTPQNIDNFLLPLQEKVAKGALDDMKRLSELKVEFLNSQGIENPEPKVNAWDTGFYHSMLLKNDYGVDHEKIRQYFPLDHVVAETMEIYQELLSLVFTEVEEFDRWHPDVRLFRVTDKTTSERVGFFYLDLHPREGKYGHAAIFHLLKRWRSQSPVDCMMCNLPSPSADGKPALLRHSNVVTFFHEFGHIMHGLLSEGDGNSTTYAKCPRDFVEAPSQMLENWCWTQPGLKRLAKHHESGESLPDDLLQSMLAAKNVGVSAGMARQLYLGRLDLTIHGSDPPKDAAGLQDLVDRLRPAISGVENPENANMLRSFGHLMNQYASAYYGYMWAEVLSSDMFSEVFEADPFSKESGLKYRKQVLAPGGVGKISDHLEKFLGREPSQAAFLKARGIGVE</sequence>
<evidence type="ECO:0000256" key="7">
    <source>
        <dbReference type="RuleBase" id="RU003435"/>
    </source>
</evidence>
<dbReference type="Gene3D" id="1.10.1370.10">
    <property type="entry name" value="Neurolysin, domain 3"/>
    <property type="match status" value="1"/>
</dbReference>
<keyword evidence="6 7" id="KW-0482">Metalloprotease</keyword>
<evidence type="ECO:0000256" key="2">
    <source>
        <dbReference type="ARBA" id="ARBA00022670"/>
    </source>
</evidence>
<evidence type="ECO:0000256" key="1">
    <source>
        <dbReference type="ARBA" id="ARBA00006040"/>
    </source>
</evidence>
<dbReference type="PANTHER" id="PTHR11804">
    <property type="entry name" value="PROTEASE M3 THIMET OLIGOPEPTIDASE-RELATED"/>
    <property type="match status" value="1"/>
</dbReference>
<evidence type="ECO:0000256" key="4">
    <source>
        <dbReference type="ARBA" id="ARBA00022801"/>
    </source>
</evidence>
<dbReference type="CDD" id="cd06455">
    <property type="entry name" value="M3A_TOP"/>
    <property type="match status" value="1"/>
</dbReference>
<protein>
    <recommendedName>
        <fullName evidence="8">Peptidase M3A/M3B catalytic domain-containing protein</fullName>
    </recommendedName>
</protein>
<dbReference type="Pfam" id="PF01432">
    <property type="entry name" value="Peptidase_M3"/>
    <property type="match status" value="1"/>
</dbReference>
<keyword evidence="2 7" id="KW-0645">Protease</keyword>
<evidence type="ECO:0000256" key="5">
    <source>
        <dbReference type="ARBA" id="ARBA00022833"/>
    </source>
</evidence>